<protein>
    <recommendedName>
        <fullName evidence="3">Citrate synthase</fullName>
    </recommendedName>
</protein>
<evidence type="ECO:0000256" key="2">
    <source>
        <dbReference type="ARBA" id="ARBA00022679"/>
    </source>
</evidence>
<dbReference type="PANTHER" id="PTHR11739:SF4">
    <property type="entry name" value="CITRATE SYNTHASE, PEROXISOMAL"/>
    <property type="match status" value="1"/>
</dbReference>
<dbReference type="SUPFAM" id="SSF48256">
    <property type="entry name" value="Citrate synthase"/>
    <property type="match status" value="1"/>
</dbReference>
<dbReference type="InterPro" id="IPR002020">
    <property type="entry name" value="Citrate_synthase"/>
</dbReference>
<sequence>MCVLVSALSALSVFHPDAYPALRGQDLYNSKHVRDKQIVRALGKVPTIAASAYLRLTGGPPVLPSNNFSYSENFLYMLDSLSNRSYVPIPRLSRVLDILFILHAEHEMNCSTAAVRHLASRYIGPLHGGANEQMGNISKVVLNILCMTCCP</sequence>
<organism evidence="4">
    <name type="scientific">Musa acuminata subsp. malaccensis</name>
    <name type="common">Wild banana</name>
    <name type="synonym">Musa malaccensis</name>
    <dbReference type="NCBI Taxonomy" id="214687"/>
    <lineage>
        <taxon>Eukaryota</taxon>
        <taxon>Viridiplantae</taxon>
        <taxon>Streptophyta</taxon>
        <taxon>Embryophyta</taxon>
        <taxon>Tracheophyta</taxon>
        <taxon>Spermatophyta</taxon>
        <taxon>Magnoliopsida</taxon>
        <taxon>Liliopsida</taxon>
        <taxon>Zingiberales</taxon>
        <taxon>Musaceae</taxon>
        <taxon>Musa</taxon>
    </lineage>
</organism>
<evidence type="ECO:0000256" key="1">
    <source>
        <dbReference type="ARBA" id="ARBA00010566"/>
    </source>
</evidence>
<name>A0A8D7AJ89_MUSAM</name>
<dbReference type="AlphaFoldDB" id="A0A8D7AJ89"/>
<dbReference type="InterPro" id="IPR016142">
    <property type="entry name" value="Citrate_synth-like_lrg_a-sub"/>
</dbReference>
<dbReference type="Gene3D" id="1.10.580.10">
    <property type="entry name" value="Citrate Synthase, domain 1"/>
    <property type="match status" value="1"/>
</dbReference>
<dbReference type="GO" id="GO:0046912">
    <property type="term" value="F:acyltransferase activity, acyl groups converted into alkyl on transfer"/>
    <property type="evidence" value="ECO:0007669"/>
    <property type="project" value="InterPro"/>
</dbReference>
<accession>A0A8D7AJ89</accession>
<dbReference type="InterPro" id="IPR036969">
    <property type="entry name" value="Citrate_synthase_sf"/>
</dbReference>
<gene>
    <name evidence="4" type="ORF">GSMUA_206370.1</name>
</gene>
<proteinExistence type="inferred from homology"/>
<dbReference type="PRINTS" id="PR00143">
    <property type="entry name" value="CITRTSNTHASE"/>
</dbReference>
<dbReference type="EMBL" id="HG996468">
    <property type="protein sequence ID" value="CAG1849051.1"/>
    <property type="molecule type" value="Genomic_DNA"/>
</dbReference>
<reference evidence="4" key="1">
    <citation type="submission" date="2021-03" db="EMBL/GenBank/DDBJ databases">
        <authorList>
            <consortium name="Genoscope - CEA"/>
            <person name="William W."/>
        </authorList>
    </citation>
    <scope>NUCLEOTIDE SEQUENCE</scope>
    <source>
        <strain evidence="4">Doubled-haploid Pahang</strain>
    </source>
</reference>
<dbReference type="Pfam" id="PF00285">
    <property type="entry name" value="Citrate_synt"/>
    <property type="match status" value="1"/>
</dbReference>
<evidence type="ECO:0000313" key="4">
    <source>
        <dbReference type="EMBL" id="CAG1849051.1"/>
    </source>
</evidence>
<evidence type="ECO:0000256" key="3">
    <source>
        <dbReference type="RuleBase" id="RU000441"/>
    </source>
</evidence>
<comment type="similarity">
    <text evidence="1 3">Belongs to the citrate synthase family.</text>
</comment>
<dbReference type="PANTHER" id="PTHR11739">
    <property type="entry name" value="CITRATE SYNTHASE"/>
    <property type="match status" value="1"/>
</dbReference>
<keyword evidence="2 3" id="KW-0808">Transferase</keyword>